<sequence length="497" mass="54172">MTLGLAGCGPSRPDPGTLNMLIESSPNNLDVRQGTDAQSERVGALIFEALARKDDHFNLVPWLATSWERPDPLTWIFHIRPGVKFHDGKPLTADDVAWSIESMTNGSIVTAKGGAFRGIDKVSVPAPLTLTVHTKTSDNGLLFNMSDGLFGIVEKGAGRDEGLHPVGTGPFQFVDQVQDKDVVLERNAGYWGGAPHIERVRFEVVPDTITAALEMKKGSADLESNVLSEDMVHALTGLPNLRVEGGTGAAVIYANFNTADPVLHDPRVRQAIACALDRDALIRTLWRGHAVAADTLLPIGSWAAADPAGLAHYPHDVARAVKLLDEAGMKPDASGIRLRFTIKTSTDETVRLEAQAIQQQLRAAGIEMKIRSAEFGTFYADITHGAFQMYILKWIGVNEDPDIFRYAYASTSFPPKGANRGRYSNARVDSLLMAAATETDQEVRRKEYAEVEQILSRDLPSVPLFYPNNEVVHSTRVTGVVLNPGGSFDFLRTAELH</sequence>
<dbReference type="PANTHER" id="PTHR30290:SF38">
    <property type="entry name" value="D,D-DIPEPTIDE-BINDING PERIPLASMIC PROTEIN DDPA-RELATED"/>
    <property type="match status" value="1"/>
</dbReference>
<dbReference type="InterPro" id="IPR000914">
    <property type="entry name" value="SBP_5_dom"/>
</dbReference>
<dbReference type="Pfam" id="PF00496">
    <property type="entry name" value="SBP_bac_5"/>
    <property type="match status" value="1"/>
</dbReference>
<proteinExistence type="inferred from homology"/>
<dbReference type="Proteomes" id="UP000236728">
    <property type="component" value="Unassembled WGS sequence"/>
</dbReference>
<dbReference type="GO" id="GO:1904680">
    <property type="term" value="F:peptide transmembrane transporter activity"/>
    <property type="evidence" value="ECO:0007669"/>
    <property type="project" value="TreeGrafter"/>
</dbReference>
<dbReference type="AlphaFoldDB" id="A0A1H5U935"/>
<dbReference type="GO" id="GO:0030288">
    <property type="term" value="C:outer membrane-bounded periplasmic space"/>
    <property type="evidence" value="ECO:0007669"/>
    <property type="project" value="UniProtKB-ARBA"/>
</dbReference>
<dbReference type="GO" id="GO:0015833">
    <property type="term" value="P:peptide transport"/>
    <property type="evidence" value="ECO:0007669"/>
    <property type="project" value="TreeGrafter"/>
</dbReference>
<comment type="similarity">
    <text evidence="1">Belongs to the bacterial solute-binding protein 5 family.</text>
</comment>
<evidence type="ECO:0000313" key="4">
    <source>
        <dbReference type="EMBL" id="SEF71533.1"/>
    </source>
</evidence>
<dbReference type="GO" id="GO:0043190">
    <property type="term" value="C:ATP-binding cassette (ABC) transporter complex"/>
    <property type="evidence" value="ECO:0007669"/>
    <property type="project" value="InterPro"/>
</dbReference>
<keyword evidence="2" id="KW-0732">Signal</keyword>
<dbReference type="Gene3D" id="3.10.105.10">
    <property type="entry name" value="Dipeptide-binding Protein, Domain 3"/>
    <property type="match status" value="1"/>
</dbReference>
<dbReference type="PANTHER" id="PTHR30290">
    <property type="entry name" value="PERIPLASMIC BINDING COMPONENT OF ABC TRANSPORTER"/>
    <property type="match status" value="1"/>
</dbReference>
<feature type="domain" description="Solute-binding protein family 5" evidence="3">
    <location>
        <begin position="59"/>
        <end position="411"/>
    </location>
</feature>
<dbReference type="SUPFAM" id="SSF53850">
    <property type="entry name" value="Periplasmic binding protein-like II"/>
    <property type="match status" value="1"/>
</dbReference>
<dbReference type="InterPro" id="IPR039424">
    <property type="entry name" value="SBP_5"/>
</dbReference>
<keyword evidence="5" id="KW-1185">Reference proteome</keyword>
<accession>A0A1H5U935</accession>
<name>A0A1H5U935_9BACT</name>
<gene>
    <name evidence="4" type="ORF">SAMN05421819_0920</name>
</gene>
<protein>
    <submittedName>
        <fullName evidence="4">Peptide/nickel transport system substrate-binding protein</fullName>
    </submittedName>
</protein>
<evidence type="ECO:0000313" key="5">
    <source>
        <dbReference type="Proteomes" id="UP000236728"/>
    </source>
</evidence>
<dbReference type="EMBL" id="FNVA01000001">
    <property type="protein sequence ID" value="SEF71533.1"/>
    <property type="molecule type" value="Genomic_DNA"/>
</dbReference>
<evidence type="ECO:0000256" key="1">
    <source>
        <dbReference type="ARBA" id="ARBA00005695"/>
    </source>
</evidence>
<dbReference type="PIRSF" id="PIRSF002741">
    <property type="entry name" value="MppA"/>
    <property type="match status" value="1"/>
</dbReference>
<dbReference type="CDD" id="cd00995">
    <property type="entry name" value="PBP2_NikA_DppA_OppA_like"/>
    <property type="match status" value="1"/>
</dbReference>
<dbReference type="Gene3D" id="3.90.76.10">
    <property type="entry name" value="Dipeptide-binding Protein, Domain 1"/>
    <property type="match status" value="1"/>
</dbReference>
<evidence type="ECO:0000259" key="3">
    <source>
        <dbReference type="Pfam" id="PF00496"/>
    </source>
</evidence>
<dbReference type="Gene3D" id="3.40.190.10">
    <property type="entry name" value="Periplasmic binding protein-like II"/>
    <property type="match status" value="1"/>
</dbReference>
<dbReference type="InterPro" id="IPR030678">
    <property type="entry name" value="Peptide/Ni-bd"/>
</dbReference>
<reference evidence="4 5" key="1">
    <citation type="submission" date="2016-10" db="EMBL/GenBank/DDBJ databases">
        <authorList>
            <person name="de Groot N.N."/>
        </authorList>
    </citation>
    <scope>NUCLEOTIDE SEQUENCE [LARGE SCALE GENOMIC DNA]</scope>
    <source>
        <strain evidence="4 5">DSM 22489</strain>
    </source>
</reference>
<organism evidence="4 5">
    <name type="scientific">Bryocella elongata</name>
    <dbReference type="NCBI Taxonomy" id="863522"/>
    <lineage>
        <taxon>Bacteria</taxon>
        <taxon>Pseudomonadati</taxon>
        <taxon>Acidobacteriota</taxon>
        <taxon>Terriglobia</taxon>
        <taxon>Terriglobales</taxon>
        <taxon>Acidobacteriaceae</taxon>
        <taxon>Bryocella</taxon>
    </lineage>
</organism>
<evidence type="ECO:0000256" key="2">
    <source>
        <dbReference type="ARBA" id="ARBA00022729"/>
    </source>
</evidence>